<evidence type="ECO:0000313" key="3">
    <source>
        <dbReference type="Proteomes" id="UP000276215"/>
    </source>
</evidence>
<name>A0A3N4JPP4_9PEZI</name>
<dbReference type="Proteomes" id="UP000276215">
    <property type="component" value="Unassembled WGS sequence"/>
</dbReference>
<feature type="region of interest" description="Disordered" evidence="1">
    <location>
        <begin position="1"/>
        <end position="31"/>
    </location>
</feature>
<dbReference type="AlphaFoldDB" id="A0A3N4JPP4"/>
<sequence>MESSNRVLRERPPKARKKRRKHSTPDMSPTDEVLANTNIEIGDVIHVRIQNHDRPKTPIQALFTSPNFDFSPLGSSMFITDESEVPQSTMQSDTPQSYLSMIQNAIHFMALAVKQHLADYTTPTPIQLNERKLMDQANLLLQKITCSSSLSKDYEPEGAETLGRSFKRHVTNLTWCYIDASTTTTTTTTTTTGTILLKDRIYSLECKLNQFLDTSLRSYAAVVQQNLQSPPPLTVTRIPSKFIETGDKNDAARRYSVCDSARKSSPTGL</sequence>
<protein>
    <submittedName>
        <fullName evidence="2">Uncharacterized protein</fullName>
    </submittedName>
</protein>
<organism evidence="2 3">
    <name type="scientific">Choiromyces venosus 120613-1</name>
    <dbReference type="NCBI Taxonomy" id="1336337"/>
    <lineage>
        <taxon>Eukaryota</taxon>
        <taxon>Fungi</taxon>
        <taxon>Dikarya</taxon>
        <taxon>Ascomycota</taxon>
        <taxon>Pezizomycotina</taxon>
        <taxon>Pezizomycetes</taxon>
        <taxon>Pezizales</taxon>
        <taxon>Tuberaceae</taxon>
        <taxon>Choiromyces</taxon>
    </lineage>
</organism>
<keyword evidence="3" id="KW-1185">Reference proteome</keyword>
<gene>
    <name evidence="2" type="ORF">L873DRAFT_821423</name>
</gene>
<reference evidence="2 3" key="1">
    <citation type="journal article" date="2018" name="Nat. Ecol. Evol.">
        <title>Pezizomycetes genomes reveal the molecular basis of ectomycorrhizal truffle lifestyle.</title>
        <authorList>
            <person name="Murat C."/>
            <person name="Payen T."/>
            <person name="Noel B."/>
            <person name="Kuo A."/>
            <person name="Morin E."/>
            <person name="Chen J."/>
            <person name="Kohler A."/>
            <person name="Krizsan K."/>
            <person name="Balestrini R."/>
            <person name="Da Silva C."/>
            <person name="Montanini B."/>
            <person name="Hainaut M."/>
            <person name="Levati E."/>
            <person name="Barry K.W."/>
            <person name="Belfiori B."/>
            <person name="Cichocki N."/>
            <person name="Clum A."/>
            <person name="Dockter R.B."/>
            <person name="Fauchery L."/>
            <person name="Guy J."/>
            <person name="Iotti M."/>
            <person name="Le Tacon F."/>
            <person name="Lindquist E.A."/>
            <person name="Lipzen A."/>
            <person name="Malagnac F."/>
            <person name="Mello A."/>
            <person name="Molinier V."/>
            <person name="Miyauchi S."/>
            <person name="Poulain J."/>
            <person name="Riccioni C."/>
            <person name="Rubini A."/>
            <person name="Sitrit Y."/>
            <person name="Splivallo R."/>
            <person name="Traeger S."/>
            <person name="Wang M."/>
            <person name="Zifcakova L."/>
            <person name="Wipf D."/>
            <person name="Zambonelli A."/>
            <person name="Paolocci F."/>
            <person name="Nowrousian M."/>
            <person name="Ottonello S."/>
            <person name="Baldrian P."/>
            <person name="Spatafora J.W."/>
            <person name="Henrissat B."/>
            <person name="Nagy L.G."/>
            <person name="Aury J.M."/>
            <person name="Wincker P."/>
            <person name="Grigoriev I.V."/>
            <person name="Bonfante P."/>
            <person name="Martin F.M."/>
        </authorList>
    </citation>
    <scope>NUCLEOTIDE SEQUENCE [LARGE SCALE GENOMIC DNA]</scope>
    <source>
        <strain evidence="2 3">120613-1</strain>
    </source>
</reference>
<proteinExistence type="predicted"/>
<evidence type="ECO:0000313" key="2">
    <source>
        <dbReference type="EMBL" id="RPB00266.1"/>
    </source>
</evidence>
<accession>A0A3N4JPP4</accession>
<evidence type="ECO:0000256" key="1">
    <source>
        <dbReference type="SAM" id="MobiDB-lite"/>
    </source>
</evidence>
<dbReference type="EMBL" id="ML120381">
    <property type="protein sequence ID" value="RPB00266.1"/>
    <property type="molecule type" value="Genomic_DNA"/>
</dbReference>